<evidence type="ECO:0000256" key="1">
    <source>
        <dbReference type="ARBA" id="ARBA00012493"/>
    </source>
</evidence>
<evidence type="ECO:0000259" key="2">
    <source>
        <dbReference type="PROSITE" id="PS50994"/>
    </source>
</evidence>
<reference evidence="3" key="1">
    <citation type="journal article" date="2021" name="G3 (Bethesda)">
        <title>Genome and transcriptome analysis of the beet armyworm Spodoptera exigua reveals targets for pest control. .</title>
        <authorList>
            <person name="Simon S."/>
            <person name="Breeschoten T."/>
            <person name="Jansen H.J."/>
            <person name="Dirks R.P."/>
            <person name="Schranz M.E."/>
            <person name="Ros V.I.D."/>
        </authorList>
    </citation>
    <scope>NUCLEOTIDE SEQUENCE</scope>
    <source>
        <strain evidence="3">TB_SE_WUR_2020</strain>
    </source>
</reference>
<sequence length="477" mass="55657">MGTTDDWPAQPRVVEIHSKSRMSVELKFIDDDKLNNLRRSNDIDLDSKEFCYSSSKMTLFINPVARSQLTPAAFVRELKCFCEKINVHELIFIRNKIYDEFIKKVVTEIKSYKNWTGPRLCILNDVKIIENKDDQKVILNDFHLLPTSGHAGIRRMYNNIKKYYFWSGLERDVKEFIKKCDKCQRQKHTSHYVKEPLIVTTTANSAMEKIFLDVVGPLDRDDYNYLYILTIQCELSKYVEAYPMKTKSAEEVARNFVNHYILRFGIPTKVATDRGTEFLSSVFKETCKLLNITTLNSTAYHHETIGSLENTHKSLGNYLRIQTDNHPNSWSIWLPFWCFAYNTSVHTATKFTPFELVFGKKCNIPSNLTKNSVDPLYNCDNYPLELKYRLQTSQKEAYENLYESKSARKQKYDLKCNPITYKQNDLVLVKNETGNKLQSIYNGPYLVSKDVSPNVEILKDNGKTDLVHKNRTKLYYP</sequence>
<dbReference type="EMBL" id="JACEFF010000780">
    <property type="protein sequence ID" value="KAH9631077.1"/>
    <property type="molecule type" value="Genomic_DNA"/>
</dbReference>
<protein>
    <recommendedName>
        <fullName evidence="1">RNA-directed DNA polymerase</fullName>
        <ecNumber evidence="1">2.7.7.49</ecNumber>
    </recommendedName>
</protein>
<dbReference type="Gene3D" id="1.10.340.70">
    <property type="match status" value="1"/>
</dbReference>
<organism evidence="3 4">
    <name type="scientific">Spodoptera exigua</name>
    <name type="common">Beet armyworm</name>
    <name type="synonym">Noctua fulgens</name>
    <dbReference type="NCBI Taxonomy" id="7107"/>
    <lineage>
        <taxon>Eukaryota</taxon>
        <taxon>Metazoa</taxon>
        <taxon>Ecdysozoa</taxon>
        <taxon>Arthropoda</taxon>
        <taxon>Hexapoda</taxon>
        <taxon>Insecta</taxon>
        <taxon>Pterygota</taxon>
        <taxon>Neoptera</taxon>
        <taxon>Endopterygota</taxon>
        <taxon>Lepidoptera</taxon>
        <taxon>Glossata</taxon>
        <taxon>Ditrysia</taxon>
        <taxon>Noctuoidea</taxon>
        <taxon>Noctuidae</taxon>
        <taxon>Amphipyrinae</taxon>
        <taxon>Spodoptera</taxon>
    </lineage>
</organism>
<dbReference type="FunFam" id="1.10.340.70:FF:000001">
    <property type="entry name" value="Retrovirus-related Pol polyprotein from transposon gypsy-like Protein"/>
    <property type="match status" value="1"/>
</dbReference>
<dbReference type="FunFam" id="3.30.420.10:FF:000032">
    <property type="entry name" value="Retrovirus-related Pol polyprotein from transposon 297-like Protein"/>
    <property type="match status" value="1"/>
</dbReference>
<comment type="caution">
    <text evidence="3">The sequence shown here is derived from an EMBL/GenBank/DDBJ whole genome shotgun (WGS) entry which is preliminary data.</text>
</comment>
<dbReference type="GO" id="GO:0003676">
    <property type="term" value="F:nucleic acid binding"/>
    <property type="evidence" value="ECO:0007669"/>
    <property type="project" value="InterPro"/>
</dbReference>
<evidence type="ECO:0000313" key="3">
    <source>
        <dbReference type="EMBL" id="KAH9631077.1"/>
    </source>
</evidence>
<dbReference type="AlphaFoldDB" id="A0A922M627"/>
<dbReference type="Pfam" id="PF17921">
    <property type="entry name" value="Integrase_H2C2"/>
    <property type="match status" value="1"/>
</dbReference>
<dbReference type="InterPro" id="IPR012337">
    <property type="entry name" value="RNaseH-like_sf"/>
</dbReference>
<dbReference type="PROSITE" id="PS50994">
    <property type="entry name" value="INTEGRASE"/>
    <property type="match status" value="1"/>
</dbReference>
<dbReference type="Proteomes" id="UP000814243">
    <property type="component" value="Unassembled WGS sequence"/>
</dbReference>
<feature type="domain" description="Integrase catalytic" evidence="2">
    <location>
        <begin position="192"/>
        <end position="361"/>
    </location>
</feature>
<dbReference type="EC" id="2.7.7.49" evidence="1"/>
<dbReference type="GO" id="GO:0003964">
    <property type="term" value="F:RNA-directed DNA polymerase activity"/>
    <property type="evidence" value="ECO:0007669"/>
    <property type="project" value="UniProtKB-EC"/>
</dbReference>
<name>A0A922M627_SPOEX</name>
<dbReference type="PANTHER" id="PTHR37984:SF5">
    <property type="entry name" value="PROTEIN NYNRIN-LIKE"/>
    <property type="match status" value="1"/>
</dbReference>
<dbReference type="InterPro" id="IPR041588">
    <property type="entry name" value="Integrase_H2C2"/>
</dbReference>
<proteinExistence type="predicted"/>
<dbReference type="Pfam" id="PF00665">
    <property type="entry name" value="rve"/>
    <property type="match status" value="1"/>
</dbReference>
<dbReference type="Gene3D" id="3.30.420.10">
    <property type="entry name" value="Ribonuclease H-like superfamily/Ribonuclease H"/>
    <property type="match status" value="1"/>
</dbReference>
<dbReference type="PANTHER" id="PTHR37984">
    <property type="entry name" value="PROTEIN CBG26694"/>
    <property type="match status" value="1"/>
</dbReference>
<dbReference type="InterPro" id="IPR036397">
    <property type="entry name" value="RNaseH_sf"/>
</dbReference>
<dbReference type="InterPro" id="IPR050951">
    <property type="entry name" value="Retrovirus_Pol_polyprotein"/>
</dbReference>
<gene>
    <name evidence="3" type="ORF">HF086_017064</name>
</gene>
<dbReference type="SUPFAM" id="SSF53098">
    <property type="entry name" value="Ribonuclease H-like"/>
    <property type="match status" value="1"/>
</dbReference>
<dbReference type="GO" id="GO:0015074">
    <property type="term" value="P:DNA integration"/>
    <property type="evidence" value="ECO:0007669"/>
    <property type="project" value="InterPro"/>
</dbReference>
<dbReference type="InterPro" id="IPR001584">
    <property type="entry name" value="Integrase_cat-core"/>
</dbReference>
<evidence type="ECO:0000313" key="4">
    <source>
        <dbReference type="Proteomes" id="UP000814243"/>
    </source>
</evidence>
<accession>A0A922M627</accession>